<dbReference type="EMBL" id="JASAOG010000141">
    <property type="protein sequence ID" value="KAK0048209.1"/>
    <property type="molecule type" value="Genomic_DNA"/>
</dbReference>
<reference evidence="1" key="1">
    <citation type="journal article" date="2023" name="PLoS Negl. Trop. Dis.">
        <title>A genome sequence for Biomphalaria pfeifferi, the major vector snail for the human-infecting parasite Schistosoma mansoni.</title>
        <authorList>
            <person name="Bu L."/>
            <person name="Lu L."/>
            <person name="Laidemitt M.R."/>
            <person name="Zhang S.M."/>
            <person name="Mutuku M."/>
            <person name="Mkoji G."/>
            <person name="Steinauer M."/>
            <person name="Loker E.S."/>
        </authorList>
    </citation>
    <scope>NUCLEOTIDE SEQUENCE</scope>
    <source>
        <strain evidence="1">KasaAsao</strain>
    </source>
</reference>
<accession>A0AAD8B5A7</accession>
<gene>
    <name evidence="1" type="ORF">Bpfe_022469</name>
</gene>
<evidence type="ECO:0000313" key="1">
    <source>
        <dbReference type="EMBL" id="KAK0048209.1"/>
    </source>
</evidence>
<organism evidence="1 2">
    <name type="scientific">Biomphalaria pfeifferi</name>
    <name type="common">Bloodfluke planorb</name>
    <name type="synonym">Freshwater snail</name>
    <dbReference type="NCBI Taxonomy" id="112525"/>
    <lineage>
        <taxon>Eukaryota</taxon>
        <taxon>Metazoa</taxon>
        <taxon>Spiralia</taxon>
        <taxon>Lophotrochozoa</taxon>
        <taxon>Mollusca</taxon>
        <taxon>Gastropoda</taxon>
        <taxon>Heterobranchia</taxon>
        <taxon>Euthyneura</taxon>
        <taxon>Panpulmonata</taxon>
        <taxon>Hygrophila</taxon>
        <taxon>Lymnaeoidea</taxon>
        <taxon>Planorbidae</taxon>
        <taxon>Biomphalaria</taxon>
    </lineage>
</organism>
<proteinExistence type="predicted"/>
<comment type="caution">
    <text evidence="1">The sequence shown here is derived from an EMBL/GenBank/DDBJ whole genome shotgun (WGS) entry which is preliminary data.</text>
</comment>
<dbReference type="Proteomes" id="UP001233172">
    <property type="component" value="Unassembled WGS sequence"/>
</dbReference>
<sequence length="85" mass="9334">MKLVRTISTTVRQCGTCKGLFPPHEVNPAPIPLVSEAFTCRDRAISYRSCVKGHHETGIVLKLSSATSESVANIDVFMIVRMCNI</sequence>
<protein>
    <submittedName>
        <fullName evidence="1">Uncharacterized protein</fullName>
    </submittedName>
</protein>
<reference evidence="1" key="2">
    <citation type="submission" date="2023-04" db="EMBL/GenBank/DDBJ databases">
        <authorList>
            <person name="Bu L."/>
            <person name="Lu L."/>
            <person name="Laidemitt M.R."/>
            <person name="Zhang S.M."/>
            <person name="Mutuku M."/>
            <person name="Mkoji G."/>
            <person name="Steinauer M."/>
            <person name="Loker E.S."/>
        </authorList>
    </citation>
    <scope>NUCLEOTIDE SEQUENCE</scope>
    <source>
        <strain evidence="1">KasaAsao</strain>
        <tissue evidence="1">Whole Snail</tissue>
    </source>
</reference>
<keyword evidence="2" id="KW-1185">Reference proteome</keyword>
<dbReference type="AlphaFoldDB" id="A0AAD8B5A7"/>
<name>A0AAD8B5A7_BIOPF</name>
<evidence type="ECO:0000313" key="2">
    <source>
        <dbReference type="Proteomes" id="UP001233172"/>
    </source>
</evidence>